<reference evidence="1" key="1">
    <citation type="submission" date="2015-06" db="UniProtKB">
        <authorList>
            <consortium name="EnsemblPlants"/>
        </authorList>
    </citation>
    <scope>IDENTIFICATION</scope>
</reference>
<sequence>MELPERRERQHNCREPLLELSSSRGAELRDWRASEQAVSNQGSDFFLEQPASTMGVTPSTQDPSSSSYCYLHRRRRGFPLLLLGLMYKIFFCSSFPAVSGAHMPGRTMAEMDSEKVRVRLCVRLPHYECPDPPQCNCCLVTELCYTTMAECIIECEKL</sequence>
<dbReference type="EnsemblPlants" id="EMT12891">
    <property type="protein sequence ID" value="EMT12891"/>
    <property type="gene ID" value="F775_05631"/>
</dbReference>
<name>N1QV29_AEGTA</name>
<evidence type="ECO:0000313" key="1">
    <source>
        <dbReference type="EnsemblPlants" id="EMT12891"/>
    </source>
</evidence>
<dbReference type="AlphaFoldDB" id="N1QV29"/>
<organism evidence="1">
    <name type="scientific">Aegilops tauschii</name>
    <name type="common">Tausch's goatgrass</name>
    <name type="synonym">Aegilops squarrosa</name>
    <dbReference type="NCBI Taxonomy" id="37682"/>
    <lineage>
        <taxon>Eukaryota</taxon>
        <taxon>Viridiplantae</taxon>
        <taxon>Streptophyta</taxon>
        <taxon>Embryophyta</taxon>
        <taxon>Tracheophyta</taxon>
        <taxon>Spermatophyta</taxon>
        <taxon>Magnoliopsida</taxon>
        <taxon>Liliopsida</taxon>
        <taxon>Poales</taxon>
        <taxon>Poaceae</taxon>
        <taxon>BOP clade</taxon>
        <taxon>Pooideae</taxon>
        <taxon>Triticodae</taxon>
        <taxon>Triticeae</taxon>
        <taxon>Triticinae</taxon>
        <taxon>Aegilops</taxon>
    </lineage>
</organism>
<proteinExistence type="predicted"/>
<accession>N1QV29</accession>
<protein>
    <submittedName>
        <fullName evidence="1">Uncharacterized protein</fullName>
    </submittedName>
</protein>